<dbReference type="InterPro" id="IPR001810">
    <property type="entry name" value="F-box_dom"/>
</dbReference>
<dbReference type="Gramene" id="FCD_00007021-RA">
    <property type="protein sequence ID" value="FCD_00007021-RA:cds"/>
    <property type="gene ID" value="FCD_00007021"/>
</dbReference>
<dbReference type="Pfam" id="PF03478">
    <property type="entry name" value="Beta-prop_KIB1-4"/>
    <property type="match status" value="1"/>
</dbReference>
<sequence>MYDVQTVINETEELSMAEKRRPWSDLPSELLSQISDRLGLIDLLRFRSVCKHWNFSSSTSTAAPESSPGRSPWFLVYGYGDGSSCRWTGDSGEKFAVHLPDLDGGATCLASNHGWLLVLQSQSGSIFFLCPFSKARINLPNLDKSELSGSDGLVAAFSAPPPSRDCAVAVVGRKSVLRLGLSLIRRGEELWSAFEFNVTLPKTVYCGVFCDGSFYFFDRDDGLAIFSLEDRKLKTYRLVSGNEAKDVKDSLPFICRRYHLNDTNKFAEVPFDASISTCGTYVVESNGLDYVVFNEDFEVIGEEESSTRRLKGVWMHPRFFAKYKDDITW</sequence>
<dbReference type="InterPro" id="IPR005174">
    <property type="entry name" value="KIB1-4_b-propeller"/>
</dbReference>
<dbReference type="SUPFAM" id="SSF101898">
    <property type="entry name" value="NHL repeat"/>
    <property type="match status" value="1"/>
</dbReference>
<evidence type="ECO:0000259" key="1">
    <source>
        <dbReference type="PROSITE" id="PS50181"/>
    </source>
</evidence>
<comment type="caution">
    <text evidence="2">The sequence shown here is derived from an EMBL/GenBank/DDBJ whole genome shotgun (WGS) entry which is preliminary data.</text>
</comment>
<evidence type="ECO:0000313" key="2">
    <source>
        <dbReference type="EMBL" id="GMN38146.1"/>
    </source>
</evidence>
<name>A0AA88A6H7_FICCA</name>
<gene>
    <name evidence="2" type="ORF">TIFTF001_007391</name>
</gene>
<feature type="domain" description="F-box" evidence="1">
    <location>
        <begin position="20"/>
        <end position="54"/>
    </location>
</feature>
<organism evidence="2 3">
    <name type="scientific">Ficus carica</name>
    <name type="common">Common fig</name>
    <dbReference type="NCBI Taxonomy" id="3494"/>
    <lineage>
        <taxon>Eukaryota</taxon>
        <taxon>Viridiplantae</taxon>
        <taxon>Streptophyta</taxon>
        <taxon>Embryophyta</taxon>
        <taxon>Tracheophyta</taxon>
        <taxon>Spermatophyta</taxon>
        <taxon>Magnoliopsida</taxon>
        <taxon>eudicotyledons</taxon>
        <taxon>Gunneridae</taxon>
        <taxon>Pentapetalae</taxon>
        <taxon>rosids</taxon>
        <taxon>fabids</taxon>
        <taxon>Rosales</taxon>
        <taxon>Moraceae</taxon>
        <taxon>Ficeae</taxon>
        <taxon>Ficus</taxon>
    </lineage>
</organism>
<dbReference type="EMBL" id="BTGU01000007">
    <property type="protein sequence ID" value="GMN38146.1"/>
    <property type="molecule type" value="Genomic_DNA"/>
</dbReference>
<dbReference type="SUPFAM" id="SSF81383">
    <property type="entry name" value="F-box domain"/>
    <property type="match status" value="1"/>
</dbReference>
<dbReference type="PROSITE" id="PS50181">
    <property type="entry name" value="FBOX"/>
    <property type="match status" value="1"/>
</dbReference>
<dbReference type="Pfam" id="PF00646">
    <property type="entry name" value="F-box"/>
    <property type="match status" value="1"/>
</dbReference>
<accession>A0AA88A6H7</accession>
<dbReference type="Proteomes" id="UP001187192">
    <property type="component" value="Unassembled WGS sequence"/>
</dbReference>
<dbReference type="Gene3D" id="1.20.1280.50">
    <property type="match status" value="1"/>
</dbReference>
<dbReference type="SMART" id="SM00256">
    <property type="entry name" value="FBOX"/>
    <property type="match status" value="1"/>
</dbReference>
<evidence type="ECO:0000313" key="3">
    <source>
        <dbReference type="Proteomes" id="UP001187192"/>
    </source>
</evidence>
<dbReference type="InterPro" id="IPR036047">
    <property type="entry name" value="F-box-like_dom_sf"/>
</dbReference>
<protein>
    <recommendedName>
        <fullName evidence="1">F-box domain-containing protein</fullName>
    </recommendedName>
</protein>
<keyword evidence="3" id="KW-1185">Reference proteome</keyword>
<dbReference type="AlphaFoldDB" id="A0AA88A6H7"/>
<reference evidence="2" key="1">
    <citation type="submission" date="2023-07" db="EMBL/GenBank/DDBJ databases">
        <title>draft genome sequence of fig (Ficus carica).</title>
        <authorList>
            <person name="Takahashi T."/>
            <person name="Nishimura K."/>
        </authorList>
    </citation>
    <scope>NUCLEOTIDE SEQUENCE</scope>
</reference>
<proteinExistence type="predicted"/>
<dbReference type="PANTHER" id="PTHR33110">
    <property type="entry name" value="F-BOX/KELCH-REPEAT PROTEIN-RELATED"/>
    <property type="match status" value="1"/>
</dbReference>